<reference evidence="2" key="1">
    <citation type="journal article" date="2021" name="Nat. Commun.">
        <title>Genetic determinants of endophytism in the Arabidopsis root mycobiome.</title>
        <authorList>
            <person name="Mesny F."/>
            <person name="Miyauchi S."/>
            <person name="Thiergart T."/>
            <person name="Pickel B."/>
            <person name="Atanasova L."/>
            <person name="Karlsson M."/>
            <person name="Huettel B."/>
            <person name="Barry K.W."/>
            <person name="Haridas S."/>
            <person name="Chen C."/>
            <person name="Bauer D."/>
            <person name="Andreopoulos W."/>
            <person name="Pangilinan J."/>
            <person name="LaButti K."/>
            <person name="Riley R."/>
            <person name="Lipzen A."/>
            <person name="Clum A."/>
            <person name="Drula E."/>
            <person name="Henrissat B."/>
            <person name="Kohler A."/>
            <person name="Grigoriev I.V."/>
            <person name="Martin F.M."/>
            <person name="Hacquard S."/>
        </authorList>
    </citation>
    <scope>NUCLEOTIDE SEQUENCE</scope>
    <source>
        <strain evidence="2">MPI-SDFR-AT-0073</strain>
    </source>
</reference>
<dbReference type="GeneID" id="70137560"/>
<protein>
    <submittedName>
        <fullName evidence="2">Uncharacterized protein</fullName>
    </submittedName>
</protein>
<feature type="region of interest" description="Disordered" evidence="1">
    <location>
        <begin position="31"/>
        <end position="58"/>
    </location>
</feature>
<name>A0A9P8RGP7_9PEZI</name>
<dbReference type="EMBL" id="JAGPXC010000011">
    <property type="protein sequence ID" value="KAH6645699.1"/>
    <property type="molecule type" value="Genomic_DNA"/>
</dbReference>
<dbReference type="Proteomes" id="UP000758603">
    <property type="component" value="Unassembled WGS sequence"/>
</dbReference>
<dbReference type="RefSeq" id="XP_045952213.1">
    <property type="nucleotide sequence ID" value="XM_046108669.1"/>
</dbReference>
<evidence type="ECO:0000313" key="2">
    <source>
        <dbReference type="EMBL" id="KAH6645699.1"/>
    </source>
</evidence>
<comment type="caution">
    <text evidence="2">The sequence shown here is derived from an EMBL/GenBank/DDBJ whole genome shotgun (WGS) entry which is preliminary data.</text>
</comment>
<accession>A0A9P8RGP7</accession>
<organism evidence="2 3">
    <name type="scientific">Truncatella angustata</name>
    <dbReference type="NCBI Taxonomy" id="152316"/>
    <lineage>
        <taxon>Eukaryota</taxon>
        <taxon>Fungi</taxon>
        <taxon>Dikarya</taxon>
        <taxon>Ascomycota</taxon>
        <taxon>Pezizomycotina</taxon>
        <taxon>Sordariomycetes</taxon>
        <taxon>Xylariomycetidae</taxon>
        <taxon>Amphisphaeriales</taxon>
        <taxon>Sporocadaceae</taxon>
        <taxon>Truncatella</taxon>
    </lineage>
</organism>
<evidence type="ECO:0000313" key="3">
    <source>
        <dbReference type="Proteomes" id="UP000758603"/>
    </source>
</evidence>
<dbReference type="AlphaFoldDB" id="A0A9P8RGP7"/>
<keyword evidence="3" id="KW-1185">Reference proteome</keyword>
<evidence type="ECO:0000256" key="1">
    <source>
        <dbReference type="SAM" id="MobiDB-lite"/>
    </source>
</evidence>
<proteinExistence type="predicted"/>
<gene>
    <name evidence="2" type="ORF">BKA67DRAFT_670221</name>
</gene>
<sequence>MAVAQWNKRFDTILMDFGGYSVHRPSPRRRRWQNMPIIPPYKPETTGPVPGYSPRQLNNECPKTGAAQALPKVSNTKVPDEVVSQVQTKVDKQETQIIQLQQE</sequence>